<evidence type="ECO:0000256" key="8">
    <source>
        <dbReference type="PROSITE-ProRule" id="PRU00169"/>
    </source>
</evidence>
<dbReference type="InterPro" id="IPR009057">
    <property type="entry name" value="Homeodomain-like_sf"/>
</dbReference>
<dbReference type="Gene3D" id="3.40.50.2300">
    <property type="match status" value="1"/>
</dbReference>
<evidence type="ECO:0000313" key="13">
    <source>
        <dbReference type="Proteomes" id="UP000187465"/>
    </source>
</evidence>
<feature type="modified residue" description="4-aspartylphosphate" evidence="8">
    <location>
        <position position="57"/>
    </location>
</feature>
<feature type="domain" description="GGDEF" evidence="11">
    <location>
        <begin position="178"/>
        <end position="304"/>
    </location>
</feature>
<dbReference type="PANTHER" id="PTHR42713">
    <property type="entry name" value="HISTIDINE KINASE-RELATED"/>
    <property type="match status" value="1"/>
</dbReference>
<feature type="domain" description="HTH araC/xylS-type" evidence="9">
    <location>
        <begin position="431"/>
        <end position="529"/>
    </location>
</feature>
<keyword evidence="6" id="KW-0238">DNA-binding</keyword>
<evidence type="ECO:0000256" key="7">
    <source>
        <dbReference type="ARBA" id="ARBA00023163"/>
    </source>
</evidence>
<dbReference type="InterPro" id="IPR041522">
    <property type="entry name" value="CdaR_GGDEF"/>
</dbReference>
<dbReference type="SUPFAM" id="SSF52172">
    <property type="entry name" value="CheY-like"/>
    <property type="match status" value="1"/>
</dbReference>
<proteinExistence type="predicted"/>
<keyword evidence="2" id="KW-0963">Cytoplasm</keyword>
<evidence type="ECO:0000259" key="10">
    <source>
        <dbReference type="PROSITE" id="PS50110"/>
    </source>
</evidence>
<evidence type="ECO:0000256" key="1">
    <source>
        <dbReference type="ARBA" id="ARBA00004496"/>
    </source>
</evidence>
<dbReference type="RefSeq" id="WP_036688297.1">
    <property type="nucleotide sequence ID" value="NZ_MKQP01000025.1"/>
</dbReference>
<evidence type="ECO:0000259" key="9">
    <source>
        <dbReference type="PROSITE" id="PS01124"/>
    </source>
</evidence>
<dbReference type="InterPro" id="IPR051552">
    <property type="entry name" value="HptR"/>
</dbReference>
<name>A0A1R0X763_9BACL</name>
<dbReference type="GO" id="GO:0000160">
    <property type="term" value="P:phosphorelay signal transduction system"/>
    <property type="evidence" value="ECO:0007669"/>
    <property type="project" value="UniProtKB-KW"/>
</dbReference>
<dbReference type="PANTHER" id="PTHR42713:SF3">
    <property type="entry name" value="TRANSCRIPTIONAL REGULATORY PROTEIN HPTR"/>
    <property type="match status" value="1"/>
</dbReference>
<dbReference type="PROSITE" id="PS50110">
    <property type="entry name" value="RESPONSE_REGULATORY"/>
    <property type="match status" value="1"/>
</dbReference>
<dbReference type="Pfam" id="PF12833">
    <property type="entry name" value="HTH_18"/>
    <property type="match status" value="1"/>
</dbReference>
<evidence type="ECO:0000259" key="11">
    <source>
        <dbReference type="PROSITE" id="PS50887"/>
    </source>
</evidence>
<protein>
    <submittedName>
        <fullName evidence="12">Two-component system response regulator</fullName>
    </submittedName>
</protein>
<comment type="subcellular location">
    <subcellularLocation>
        <location evidence="1">Cytoplasm</location>
    </subcellularLocation>
</comment>
<dbReference type="InterPro" id="IPR018062">
    <property type="entry name" value="HTH_AraC-typ_CS"/>
</dbReference>
<dbReference type="Gene3D" id="1.10.10.60">
    <property type="entry name" value="Homeodomain-like"/>
    <property type="match status" value="2"/>
</dbReference>
<comment type="caution">
    <text evidence="12">The sequence shown here is derived from an EMBL/GenBank/DDBJ whole genome shotgun (WGS) entry which is preliminary data.</text>
</comment>
<dbReference type="PRINTS" id="PR00032">
    <property type="entry name" value="HTHARAC"/>
</dbReference>
<dbReference type="SMART" id="SM00342">
    <property type="entry name" value="HTH_ARAC"/>
    <property type="match status" value="1"/>
</dbReference>
<dbReference type="CDD" id="cd17536">
    <property type="entry name" value="REC_YesN-like"/>
    <property type="match status" value="1"/>
</dbReference>
<reference evidence="12 13" key="1">
    <citation type="submission" date="2016-10" db="EMBL/GenBank/DDBJ databases">
        <title>Paenibacillus species isolates.</title>
        <authorList>
            <person name="Beno S.M."/>
        </authorList>
    </citation>
    <scope>NUCLEOTIDE SEQUENCE [LARGE SCALE GENOMIC DNA]</scope>
    <source>
        <strain evidence="12 13">FSL H7-0604</strain>
    </source>
</reference>
<dbReference type="SUPFAM" id="SSF46689">
    <property type="entry name" value="Homeodomain-like"/>
    <property type="match status" value="2"/>
</dbReference>
<dbReference type="InterPro" id="IPR001789">
    <property type="entry name" value="Sig_transdc_resp-reg_receiver"/>
</dbReference>
<organism evidence="12 13">
    <name type="scientific">Paenibacillus odorifer</name>
    <dbReference type="NCBI Taxonomy" id="189426"/>
    <lineage>
        <taxon>Bacteria</taxon>
        <taxon>Bacillati</taxon>
        <taxon>Bacillota</taxon>
        <taxon>Bacilli</taxon>
        <taxon>Bacillales</taxon>
        <taxon>Paenibacillaceae</taxon>
        <taxon>Paenibacillus</taxon>
    </lineage>
</organism>
<dbReference type="InterPro" id="IPR011006">
    <property type="entry name" value="CheY-like_superfamily"/>
</dbReference>
<dbReference type="Pfam" id="PF17853">
    <property type="entry name" value="GGDEF_2"/>
    <property type="match status" value="1"/>
</dbReference>
<gene>
    <name evidence="12" type="ORF">BJP51_20405</name>
</gene>
<accession>A0A1R0X763</accession>
<sequence length="533" mass="61256">MKSIRVLLADDEPVILRGLKKLISWEKLGLTIVGEASDGIELKQQIEDCDPDLIISDISMPGYTGIDIIREIHEAGRAVKVIFISAYQEFTYARQALQYGALDYLVKPVNKNQLEQVVSKAVSLIRQETEGERNKEKLNHYEQRNRRLTIEELLDKLTDGNKGTADTLLDMEIIALSRYVSICLVETDESSGQPSRWEERERKLIDFALSNIIKETVEQSDNSYMFRKGERFCILLQHEHAEEPAGIALDLHDKITSFLKLKVTLGVGNPVDGMDDADESYRQALKALNYKYFTGPNRVISVKESRYESESLIQTPLHEIQSALGIAMKSQHKEQIEQECLRLFQTIRQMADGNRNQAVSTVYNTFLQLEQELIQFGVEAGPSLQDTNPILERLANYSTFQEVEEDFRVLLSKMSGQIASRMGNKELKQLSQVKAYIEEHYPENITLESMAGMMFMNSYYFSSFFKKHTGQNFKNYVTEVRMNHALRLLLQSDMMVYEIADSVGYNNARHFSDMFKKKYGKLPQEYKQSFKSQ</sequence>
<dbReference type="PROSITE" id="PS01124">
    <property type="entry name" value="HTH_ARAC_FAMILY_2"/>
    <property type="match status" value="1"/>
</dbReference>
<keyword evidence="3 8" id="KW-0597">Phosphoprotein</keyword>
<dbReference type="InterPro" id="IPR020449">
    <property type="entry name" value="Tscrpt_reg_AraC-type_HTH"/>
</dbReference>
<dbReference type="InterPro" id="IPR018060">
    <property type="entry name" value="HTH_AraC"/>
</dbReference>
<keyword evidence="4" id="KW-0902">Two-component regulatory system</keyword>
<keyword evidence="5" id="KW-0805">Transcription regulation</keyword>
<dbReference type="Pfam" id="PF00072">
    <property type="entry name" value="Response_reg"/>
    <property type="match status" value="1"/>
</dbReference>
<evidence type="ECO:0000256" key="4">
    <source>
        <dbReference type="ARBA" id="ARBA00023012"/>
    </source>
</evidence>
<dbReference type="GO" id="GO:0005737">
    <property type="term" value="C:cytoplasm"/>
    <property type="evidence" value="ECO:0007669"/>
    <property type="project" value="UniProtKB-SubCell"/>
</dbReference>
<dbReference type="GO" id="GO:0043565">
    <property type="term" value="F:sequence-specific DNA binding"/>
    <property type="evidence" value="ECO:0007669"/>
    <property type="project" value="InterPro"/>
</dbReference>
<dbReference type="PROSITE" id="PS50887">
    <property type="entry name" value="GGDEF"/>
    <property type="match status" value="1"/>
</dbReference>
<dbReference type="GO" id="GO:0003700">
    <property type="term" value="F:DNA-binding transcription factor activity"/>
    <property type="evidence" value="ECO:0007669"/>
    <property type="project" value="InterPro"/>
</dbReference>
<dbReference type="SMART" id="SM00448">
    <property type="entry name" value="REC"/>
    <property type="match status" value="1"/>
</dbReference>
<evidence type="ECO:0000256" key="5">
    <source>
        <dbReference type="ARBA" id="ARBA00023015"/>
    </source>
</evidence>
<dbReference type="Proteomes" id="UP000187465">
    <property type="component" value="Unassembled WGS sequence"/>
</dbReference>
<evidence type="ECO:0000256" key="2">
    <source>
        <dbReference type="ARBA" id="ARBA00022490"/>
    </source>
</evidence>
<evidence type="ECO:0000256" key="3">
    <source>
        <dbReference type="ARBA" id="ARBA00022553"/>
    </source>
</evidence>
<evidence type="ECO:0000256" key="6">
    <source>
        <dbReference type="ARBA" id="ARBA00023125"/>
    </source>
</evidence>
<feature type="domain" description="Response regulatory" evidence="10">
    <location>
        <begin position="5"/>
        <end position="122"/>
    </location>
</feature>
<evidence type="ECO:0000313" key="12">
    <source>
        <dbReference type="EMBL" id="OMD30421.1"/>
    </source>
</evidence>
<keyword evidence="7" id="KW-0804">Transcription</keyword>
<dbReference type="InterPro" id="IPR000160">
    <property type="entry name" value="GGDEF_dom"/>
</dbReference>
<dbReference type="EMBL" id="MKQP01000025">
    <property type="protein sequence ID" value="OMD30421.1"/>
    <property type="molecule type" value="Genomic_DNA"/>
</dbReference>
<dbReference type="AlphaFoldDB" id="A0A1R0X763"/>
<dbReference type="PROSITE" id="PS00041">
    <property type="entry name" value="HTH_ARAC_FAMILY_1"/>
    <property type="match status" value="1"/>
</dbReference>